<feature type="transmembrane region" description="Helical" evidence="1">
    <location>
        <begin position="79"/>
        <end position="100"/>
    </location>
</feature>
<keyword evidence="1" id="KW-0472">Membrane</keyword>
<keyword evidence="1" id="KW-0812">Transmembrane</keyword>
<evidence type="ECO:0000256" key="1">
    <source>
        <dbReference type="SAM" id="Phobius"/>
    </source>
</evidence>
<evidence type="ECO:0000313" key="2">
    <source>
        <dbReference type="EMBL" id="CAP18304.1"/>
    </source>
</evidence>
<dbReference type="AlphaFoldDB" id="B3R0E0"/>
<dbReference type="Proteomes" id="UP000002020">
    <property type="component" value="Chromosome"/>
</dbReference>
<feature type="transmembrane region" description="Helical" evidence="1">
    <location>
        <begin position="179"/>
        <end position="198"/>
    </location>
</feature>
<dbReference type="EMBL" id="CU469464">
    <property type="protein sequence ID" value="CAP18304.1"/>
    <property type="molecule type" value="Genomic_DNA"/>
</dbReference>
<reference evidence="2 3" key="1">
    <citation type="journal article" date="2008" name="BMC Genomics">
        <title>The linear chromosome of the plant-pathogenic mycoplasma 'Candidatus Phytoplasma mali'.</title>
        <authorList>
            <person name="Kube M."/>
            <person name="Schneider B."/>
            <person name="Kuhl H."/>
            <person name="Dandekar T."/>
            <person name="Heitmann K."/>
            <person name="Migdoll A.M."/>
            <person name="Reinhardt R."/>
            <person name="Seemueller E."/>
        </authorList>
    </citation>
    <scope>NUCLEOTIDE SEQUENCE [LARGE SCALE GENOMIC DNA]</scope>
    <source>
        <strain evidence="2 3">AT</strain>
    </source>
</reference>
<sequence length="283" mass="34818">MFFKKFLYLKYKYKNHILFFFVLFASLSFFLNICNLQDIKIIKDFEKTINNNRSYNQTDKTTQFKYDKGFYPFDTPISLIWFFTKQSNILIFIIYLLYFFKTKNYDWYIYLVFIGLIDIMMTGMIYHFIINKGSSFVKFYHHPNLKNFLSQLEHTINPIFFLFFYFVYTKKTISYKNIWIALIHPSIYALFFLFYGYFNFIENSFKKQEIKKDPIQYYPYFFFSPFEGKTIPSSDKHKQLKIVEFKYIGYKKTSRYIGILFSLTTFFTYIFLFIKKHFLSEYD</sequence>
<evidence type="ECO:0000313" key="3">
    <source>
        <dbReference type="Proteomes" id="UP000002020"/>
    </source>
</evidence>
<gene>
    <name evidence="2" type="ordered locus">ATP_00117</name>
</gene>
<keyword evidence="3" id="KW-1185">Reference proteome</keyword>
<feature type="transmembrane region" description="Helical" evidence="1">
    <location>
        <begin position="256"/>
        <end position="274"/>
    </location>
</feature>
<organism evidence="3">
    <name type="scientific">Phytoplasma mali (strain AT)</name>
    <dbReference type="NCBI Taxonomy" id="482235"/>
    <lineage>
        <taxon>Bacteria</taxon>
        <taxon>Bacillati</taxon>
        <taxon>Mycoplasmatota</taxon>
        <taxon>Mollicutes</taxon>
        <taxon>Acholeplasmatales</taxon>
        <taxon>Acholeplasmataceae</taxon>
        <taxon>Candidatus Phytoplasma</taxon>
        <taxon>16SrX (Apple proliferation group)</taxon>
    </lineage>
</organism>
<keyword evidence="1" id="KW-1133">Transmembrane helix</keyword>
<protein>
    <submittedName>
        <fullName evidence="2">Uncharacterized protein</fullName>
    </submittedName>
</protein>
<dbReference type="HOGENOM" id="CLU_939539_0_0_14"/>
<accession>B3R0E0</accession>
<name>B3R0E0_PHYMT</name>
<proteinExistence type="predicted"/>
<dbReference type="STRING" id="37692.ATP_00117"/>
<feature type="transmembrane region" description="Helical" evidence="1">
    <location>
        <begin position="107"/>
        <end position="128"/>
    </location>
</feature>
<dbReference type="KEGG" id="pml:ATP_00117"/>